<evidence type="ECO:0000313" key="2">
    <source>
        <dbReference type="Proteomes" id="UP000241559"/>
    </source>
</evidence>
<accession>A0A159ZRS0</accession>
<proteinExistence type="predicted"/>
<reference evidence="1" key="1">
    <citation type="journal article" date="2016" name="Genom Data">
        <title>Isolation and complete genome sequencing of Mimivirus bombay, a Giant Virus in sewage of Mumbai, India.</title>
        <authorList>
            <person name="Chatterjee A."/>
            <person name="Ali F."/>
            <person name="Bange D."/>
            <person name="Kondabagil K."/>
        </authorList>
    </citation>
    <scope>NUCLEOTIDE SEQUENCE [LARGE SCALE GENOMIC DNA]</scope>
    <source>
        <strain evidence="1">1</strain>
    </source>
</reference>
<protein>
    <submittedName>
        <fullName evidence="1">Uncharacterized protein</fullName>
    </submittedName>
</protein>
<dbReference type="Proteomes" id="UP000241559">
    <property type="component" value="Segment"/>
</dbReference>
<dbReference type="EMBL" id="KU761889">
    <property type="protein sequence ID" value="AMZ03128.1"/>
    <property type="molecule type" value="Genomic_DNA"/>
</dbReference>
<sequence>MFQLCYDTISSRILYKPVSLAAISYDKVLSIFGLNFAKGKLGPIIDNLCDPHQEYLIHHQSVILKHILIIVRNFYLDNGKNFYNNPIIQCYFQNVFTRQFSNDIYLKFMCETHKSLFIQKIRTNLQNKYNFNQIPSSTDIFRLLISDKYNSEIFVSINMMISNKNITHNNSMLLDLNLIYKYDPINAKNTQL</sequence>
<evidence type="ECO:0000313" key="1">
    <source>
        <dbReference type="EMBL" id="AMZ03128.1"/>
    </source>
</evidence>
<organism evidence="1 2">
    <name type="scientific">Mimivirus Bombay</name>
    <dbReference type="NCBI Taxonomy" id="1835008"/>
    <lineage>
        <taxon>Viruses</taxon>
        <taxon>Varidnaviria</taxon>
        <taxon>Bamfordvirae</taxon>
        <taxon>Nucleocytoviricota</taxon>
        <taxon>Megaviricetes</taxon>
        <taxon>Imitervirales</taxon>
        <taxon>Mimiviridae</taxon>
        <taxon>Megamimivirinae</taxon>
        <taxon>Mimivirus</taxon>
        <taxon>Mimivirus bradfordmassiliense</taxon>
    </lineage>
</organism>
<name>A0A159ZRS0_MIMIV</name>